<dbReference type="GO" id="GO:0005524">
    <property type="term" value="F:ATP binding"/>
    <property type="evidence" value="ECO:0007669"/>
    <property type="project" value="UniProtKB-KW"/>
</dbReference>
<dbReference type="Gene3D" id="3.80.10.10">
    <property type="entry name" value="Ribonuclease Inhibitor"/>
    <property type="match status" value="2"/>
</dbReference>
<evidence type="ECO:0000256" key="2">
    <source>
        <dbReference type="ARBA" id="ARBA00022840"/>
    </source>
</evidence>
<evidence type="ECO:0000259" key="3">
    <source>
        <dbReference type="PROSITE" id="PS50017"/>
    </source>
</evidence>
<dbReference type="InterPro" id="IPR027417">
    <property type="entry name" value="P-loop_NTPase"/>
</dbReference>
<protein>
    <submittedName>
        <fullName evidence="6">NLR family CARD domain-containing protein 4-like</fullName>
    </submittedName>
</protein>
<gene>
    <name evidence="6" type="primary">LOC118430185</name>
</gene>
<dbReference type="KEGG" id="bfo:118430185"/>
<dbReference type="SUPFAM" id="SSF47986">
    <property type="entry name" value="DEATH domain"/>
    <property type="match status" value="1"/>
</dbReference>
<dbReference type="InterPro" id="IPR007111">
    <property type="entry name" value="NACHT_NTPase"/>
</dbReference>
<evidence type="ECO:0000259" key="4">
    <source>
        <dbReference type="PROSITE" id="PS50837"/>
    </source>
</evidence>
<dbReference type="InterPro" id="IPR000488">
    <property type="entry name" value="Death_dom"/>
</dbReference>
<accession>A0A9J7NA53</accession>
<dbReference type="FunFam" id="1.10.533.10:FF:000095">
    <property type="entry name" value="Predicted protein"/>
    <property type="match status" value="1"/>
</dbReference>
<dbReference type="SMART" id="SM00005">
    <property type="entry name" value="DEATH"/>
    <property type="match status" value="1"/>
</dbReference>
<evidence type="ECO:0000313" key="6">
    <source>
        <dbReference type="RefSeq" id="XP_035696786.1"/>
    </source>
</evidence>
<dbReference type="InterPro" id="IPR032675">
    <property type="entry name" value="LRR_dom_sf"/>
</dbReference>
<organism evidence="5 6">
    <name type="scientific">Branchiostoma floridae</name>
    <name type="common">Florida lancelet</name>
    <name type="synonym">Amphioxus</name>
    <dbReference type="NCBI Taxonomy" id="7739"/>
    <lineage>
        <taxon>Eukaryota</taxon>
        <taxon>Metazoa</taxon>
        <taxon>Chordata</taxon>
        <taxon>Cephalochordata</taxon>
        <taxon>Leptocardii</taxon>
        <taxon>Amphioxiformes</taxon>
        <taxon>Branchiostomatidae</taxon>
        <taxon>Branchiostoma</taxon>
    </lineage>
</organism>
<keyword evidence="5" id="KW-1185">Reference proteome</keyword>
<dbReference type="AlphaFoldDB" id="A0A9J7NA53"/>
<dbReference type="SUPFAM" id="SSF52540">
    <property type="entry name" value="P-loop containing nucleoside triphosphate hydrolases"/>
    <property type="match status" value="1"/>
</dbReference>
<dbReference type="InterPro" id="IPR011029">
    <property type="entry name" value="DEATH-like_dom_sf"/>
</dbReference>
<dbReference type="SMART" id="SM00368">
    <property type="entry name" value="LRR_RI"/>
    <property type="match status" value="7"/>
</dbReference>
<dbReference type="Pfam" id="PF13516">
    <property type="entry name" value="LRR_6"/>
    <property type="match status" value="4"/>
</dbReference>
<dbReference type="Gene3D" id="3.40.50.300">
    <property type="entry name" value="P-loop containing nucleotide triphosphate hydrolases"/>
    <property type="match status" value="1"/>
</dbReference>
<dbReference type="Pfam" id="PF00531">
    <property type="entry name" value="Death"/>
    <property type="match status" value="1"/>
</dbReference>
<dbReference type="PANTHER" id="PTHR46312">
    <property type="entry name" value="NACHT DOMAIN-CONTAINING PROTEIN"/>
    <property type="match status" value="1"/>
</dbReference>
<evidence type="ECO:0000256" key="1">
    <source>
        <dbReference type="ARBA" id="ARBA00022741"/>
    </source>
</evidence>
<feature type="domain" description="Death" evidence="3">
    <location>
        <begin position="12"/>
        <end position="95"/>
    </location>
</feature>
<dbReference type="GeneID" id="118430185"/>
<name>A0A9J7NA53_BRAFL</name>
<dbReference type="OrthoDB" id="120976at2759"/>
<dbReference type="InterPro" id="IPR001611">
    <property type="entry name" value="Leu-rich_rpt"/>
</dbReference>
<dbReference type="PANTHER" id="PTHR46312:SF2">
    <property type="entry name" value="NUCLEOTIDE-BINDING OLIGOMERIZATION DOMAIN-CONTAINING PROTEIN 2-LIKE"/>
    <property type="match status" value="1"/>
</dbReference>
<dbReference type="Pfam" id="PF05729">
    <property type="entry name" value="NACHT"/>
    <property type="match status" value="1"/>
</dbReference>
<dbReference type="SUPFAM" id="SSF52047">
    <property type="entry name" value="RNI-like"/>
    <property type="match status" value="1"/>
</dbReference>
<dbReference type="RefSeq" id="XP_035696786.1">
    <property type="nucleotide sequence ID" value="XM_035840893.1"/>
</dbReference>
<dbReference type="CDD" id="cd01670">
    <property type="entry name" value="Death"/>
    <property type="match status" value="1"/>
</dbReference>
<dbReference type="GO" id="GO:0007165">
    <property type="term" value="P:signal transduction"/>
    <property type="evidence" value="ECO:0007669"/>
    <property type="project" value="InterPro"/>
</dbReference>
<dbReference type="Gene3D" id="1.10.533.10">
    <property type="entry name" value="Death Domain, Fas"/>
    <property type="match status" value="1"/>
</dbReference>
<dbReference type="OMA" id="RITAGCC"/>
<reference evidence="5" key="1">
    <citation type="journal article" date="2020" name="Nat. Ecol. Evol.">
        <title>Deeply conserved synteny resolves early events in vertebrate evolution.</title>
        <authorList>
            <person name="Simakov O."/>
            <person name="Marletaz F."/>
            <person name="Yue J.X."/>
            <person name="O'Connell B."/>
            <person name="Jenkins J."/>
            <person name="Brandt A."/>
            <person name="Calef R."/>
            <person name="Tung C.H."/>
            <person name="Huang T.K."/>
            <person name="Schmutz J."/>
            <person name="Satoh N."/>
            <person name="Yu J.K."/>
            <person name="Putnam N.H."/>
            <person name="Green R.E."/>
            <person name="Rokhsar D.S."/>
        </authorList>
    </citation>
    <scope>NUCLEOTIDE SEQUENCE [LARGE SCALE GENOMIC DNA]</scope>
    <source>
        <strain evidence="5">S238N-H82</strain>
    </source>
</reference>
<evidence type="ECO:0000313" key="5">
    <source>
        <dbReference type="Proteomes" id="UP000001554"/>
    </source>
</evidence>
<dbReference type="PROSITE" id="PS50017">
    <property type="entry name" value="DEATH_DOMAIN"/>
    <property type="match status" value="1"/>
</dbReference>
<feature type="domain" description="NACHT" evidence="4">
    <location>
        <begin position="195"/>
        <end position="321"/>
    </location>
</feature>
<keyword evidence="1" id="KW-0547">Nucleotide-binding</keyword>
<proteinExistence type="predicted"/>
<dbReference type="PROSITE" id="PS50837">
    <property type="entry name" value="NACHT"/>
    <property type="match status" value="1"/>
</dbReference>
<keyword evidence="2" id="KW-0067">ATP-binding</keyword>
<reference evidence="6" key="2">
    <citation type="submission" date="2025-08" db="UniProtKB">
        <authorList>
            <consortium name="RefSeq"/>
        </authorList>
    </citation>
    <scope>IDENTIFICATION</scope>
    <source>
        <strain evidence="6">S238N-H82</strain>
        <tissue evidence="6">Testes</tissue>
    </source>
</reference>
<dbReference type="Proteomes" id="UP000001554">
    <property type="component" value="Chromosome 14"/>
</dbReference>
<sequence>MAEGQSVSDRGVRRIFYFTKEKVSSDWRDLAFHLGFEQADIDNIEGKNRDDKSRCMDLLEEWLKCNGDRATIEVLMEALSEANLQSTVDGLKSKYPELNAPLSRSQLERKVDGGHLPEKKGDRNEEDMSIENAFLGSMRKYYELRLTKFKPLIWNDNFAPTIDDLFTELNFSSGNIKRLDDLFNSNTSEQSVARRFILIEAEPGGGKTTFMTKEALDAVSQKTELGKRHNIVLLIRLREVREGESIEEIVWDQCVDETTEGVDAQSIKTILQRNPSRVLFLLDGFDELHPKAKADRQAIPKLLSGKVYPNSTIVITSRPAAGVQQYAQPDYRASIIGFSFKHVMEYIGQYFTVVGNQDLAKTLIGHLEDDGILRDLVENPMFLTLVCVLWEEDQAIVSAGTMTGLYDNLQTCLIKKHCKREGVDMPTDGIPSDLGRALLQLGKLALEALLRKEIQLDIAEVERKNVNWVLLLKLGVVFSEATASKLHPRRQLTFAHKTIQEYLAGRYVASVVLNHDIIDLLKLTTVSNVLEHSNLLQFTCGSSDSRAAQAVMEGLANISSKKYEGLQVENVTKLDWPWIPRQEACKGYNGFARLCLDILNERMEPGVLQAVRRALPFMVSHNAINSRQHAALKYYIQNIQPSAQYLHKMALDMGGPSQFVTAQVLQFLEQTFQSPTPGLVLDLSLSGLFLGAPELTERLVSVLKHVPGLRRLNLSQTYQYAPSLQPIIDAFSHTPMLEELDLSWMDLGDDEIEVVQAGLKRLPHLAVLHFKADIYEQEITITAEGMSRLAHSMRKLTGLRELDISSNAIGDDGMEHLADVLPIFTAMQILVLAQVGMSIRGLRKLVHALRFLTGLLKLDISENHIGDIGLECLADILPSLPAVKVLELRKTGIGDKGMSALVRALPYLMELQVLDVSENHIGDSEIVALVQTLCRSSSLDKEQNPLVGSHVKELDFRENIGLTAAGIERVSQIIRLPALTTLRMSTYPEVLTHLPDTAAMAVADALHRLPALERLHLGYISMEPAGFQAVVQAAEEHPTLRKLWYTKEGVPEGVDTTASCLTWSRTLKRYSWQKVPEWMNDPKAIFQMIAGAATTLMSADFHVFGTNVFRPK</sequence>